<accession>A0A7R9DN93</accession>
<feature type="region of interest" description="Disordered" evidence="1">
    <location>
        <begin position="62"/>
        <end position="82"/>
    </location>
</feature>
<evidence type="ECO:0000313" key="2">
    <source>
        <dbReference type="EMBL" id="CAD7417844.1"/>
    </source>
</evidence>
<protein>
    <submittedName>
        <fullName evidence="2">Uncharacterized protein</fullName>
    </submittedName>
</protein>
<reference evidence="2" key="1">
    <citation type="submission" date="2020-11" db="EMBL/GenBank/DDBJ databases">
        <authorList>
            <person name="Tran Van P."/>
        </authorList>
    </citation>
    <scope>NUCLEOTIDE SEQUENCE</scope>
</reference>
<proteinExistence type="predicted"/>
<sequence>MTPYLTADRHRHHQQQGIICCGELALRRSSLKREGTFPPSALWGPSVSQCYSSSPLKTLSQPVLQQYSPEDPKSASVTTVIP</sequence>
<organism evidence="2">
    <name type="scientific">Timema cristinae</name>
    <name type="common">Walking stick</name>
    <dbReference type="NCBI Taxonomy" id="61476"/>
    <lineage>
        <taxon>Eukaryota</taxon>
        <taxon>Metazoa</taxon>
        <taxon>Ecdysozoa</taxon>
        <taxon>Arthropoda</taxon>
        <taxon>Hexapoda</taxon>
        <taxon>Insecta</taxon>
        <taxon>Pterygota</taxon>
        <taxon>Neoptera</taxon>
        <taxon>Polyneoptera</taxon>
        <taxon>Phasmatodea</taxon>
        <taxon>Timematodea</taxon>
        <taxon>Timematoidea</taxon>
        <taxon>Timematidae</taxon>
        <taxon>Timema</taxon>
    </lineage>
</organism>
<evidence type="ECO:0000256" key="1">
    <source>
        <dbReference type="SAM" id="MobiDB-lite"/>
    </source>
</evidence>
<name>A0A7R9DN93_TIMCR</name>
<dbReference type="EMBL" id="OC332661">
    <property type="protein sequence ID" value="CAD7417844.1"/>
    <property type="molecule type" value="Genomic_DNA"/>
</dbReference>
<gene>
    <name evidence="2" type="ORF">TCEB3V08_LOCUS13075</name>
</gene>
<dbReference type="AlphaFoldDB" id="A0A7R9DN93"/>